<organism evidence="2 3">
    <name type="scientific">Archangium gephyra</name>
    <dbReference type="NCBI Taxonomy" id="48"/>
    <lineage>
        <taxon>Bacteria</taxon>
        <taxon>Pseudomonadati</taxon>
        <taxon>Myxococcota</taxon>
        <taxon>Myxococcia</taxon>
        <taxon>Myxococcales</taxon>
        <taxon>Cystobacterineae</taxon>
        <taxon>Archangiaceae</taxon>
        <taxon>Archangium</taxon>
    </lineage>
</organism>
<feature type="region of interest" description="Disordered" evidence="1">
    <location>
        <begin position="1"/>
        <end position="38"/>
    </location>
</feature>
<proteinExistence type="predicted"/>
<dbReference type="KEGG" id="age:AA314_04361"/>
<gene>
    <name evidence="2" type="ORF">AA314_04361</name>
</gene>
<protein>
    <submittedName>
        <fullName evidence="2">Uncharacterized protein</fullName>
    </submittedName>
</protein>
<feature type="compositionally biased region" description="Polar residues" evidence="1">
    <location>
        <begin position="28"/>
        <end position="38"/>
    </location>
</feature>
<evidence type="ECO:0000256" key="1">
    <source>
        <dbReference type="SAM" id="MobiDB-lite"/>
    </source>
</evidence>
<accession>A0AAC8Q892</accession>
<evidence type="ECO:0000313" key="2">
    <source>
        <dbReference type="EMBL" id="AKJ02735.1"/>
    </source>
</evidence>
<sequence length="38" mass="3967">MGTGQPARHVPSHGAALIQTRAGRVTPLNETQSGGRRT</sequence>
<evidence type="ECO:0000313" key="3">
    <source>
        <dbReference type="Proteomes" id="UP000035579"/>
    </source>
</evidence>
<dbReference type="AlphaFoldDB" id="A0AAC8Q892"/>
<dbReference type="EMBL" id="CP011509">
    <property type="protein sequence ID" value="AKJ02735.1"/>
    <property type="molecule type" value="Genomic_DNA"/>
</dbReference>
<reference evidence="2 3" key="1">
    <citation type="submission" date="2015-05" db="EMBL/GenBank/DDBJ databases">
        <title>Genome assembly of Archangium gephyra DSM 2261.</title>
        <authorList>
            <person name="Sharma G."/>
            <person name="Subramanian S."/>
        </authorList>
    </citation>
    <scope>NUCLEOTIDE SEQUENCE [LARGE SCALE GENOMIC DNA]</scope>
    <source>
        <strain evidence="2 3">DSM 2261</strain>
    </source>
</reference>
<dbReference type="Proteomes" id="UP000035579">
    <property type="component" value="Chromosome"/>
</dbReference>
<name>A0AAC8Q892_9BACT</name>